<dbReference type="InterPro" id="IPR001054">
    <property type="entry name" value="A/G_cyclase"/>
</dbReference>
<proteinExistence type="predicted"/>
<dbReference type="SMART" id="SM00044">
    <property type="entry name" value="CYCc"/>
    <property type="match status" value="1"/>
</dbReference>
<dbReference type="InterPro" id="IPR037401">
    <property type="entry name" value="SnoaL-like"/>
</dbReference>
<sequence>MVTPSPELVAVVRRWNDAMRRKDGRALTNMLSTSEHLLYQGSAEGETWRGPVLCEGFADHAREIPDFDWEETSLEAFEMGNVGWAHCLANLRFHSNGKLVPCRFTFVLVIEDGIWRMIQMHGSNGFPNMEKMGTEHAALDRLVKAAREGFSLDQREGLATVMFTDIVNSSGLAAAVGDRIWTATVSAHFRQVTQIVTDQGGQLVKSLGDGTMSSFTSARAALAAARDIQRQTAATDSEPPLTLRIGLHSGDVIQTKDDFFGNVVNKAARIASAAAPGEIRISDACRLMSAETPDLTFDDPVETELAGIAGRHVLFRLNW</sequence>
<evidence type="ECO:0000313" key="2">
    <source>
        <dbReference type="EMBL" id="MEW9919455.1"/>
    </source>
</evidence>
<dbReference type="CDD" id="cd07302">
    <property type="entry name" value="CHD"/>
    <property type="match status" value="1"/>
</dbReference>
<dbReference type="PANTHER" id="PTHR43081">
    <property type="entry name" value="ADENYLATE CYCLASE, TERMINAL-DIFFERENTIATION SPECIFIC-RELATED"/>
    <property type="match status" value="1"/>
</dbReference>
<dbReference type="RefSeq" id="WP_367877156.1">
    <property type="nucleotide sequence ID" value="NZ_JBFNXX010000004.1"/>
</dbReference>
<dbReference type="SUPFAM" id="SSF54427">
    <property type="entry name" value="NTF2-like"/>
    <property type="match status" value="1"/>
</dbReference>
<gene>
    <name evidence="2" type="ORF">AB2B41_07565</name>
</gene>
<dbReference type="InterPro" id="IPR050697">
    <property type="entry name" value="Adenylyl/Guanylyl_Cyclase_3/4"/>
</dbReference>
<dbReference type="Pfam" id="PF13474">
    <property type="entry name" value="SnoaL_3"/>
    <property type="match status" value="1"/>
</dbReference>
<dbReference type="Pfam" id="PF00211">
    <property type="entry name" value="Guanylate_cyc"/>
    <property type="match status" value="1"/>
</dbReference>
<protein>
    <submittedName>
        <fullName evidence="2">Nuclear transport factor 2 family protein</fullName>
    </submittedName>
</protein>
<evidence type="ECO:0000313" key="3">
    <source>
        <dbReference type="Proteomes" id="UP001556098"/>
    </source>
</evidence>
<dbReference type="Gene3D" id="3.30.70.1230">
    <property type="entry name" value="Nucleotide cyclase"/>
    <property type="match status" value="1"/>
</dbReference>
<dbReference type="InterPro" id="IPR032710">
    <property type="entry name" value="NTF2-like_dom_sf"/>
</dbReference>
<accession>A0ABV3RKF0</accession>
<dbReference type="InterPro" id="IPR029787">
    <property type="entry name" value="Nucleotide_cyclase"/>
</dbReference>
<reference evidence="2 3" key="1">
    <citation type="submission" date="2024-07" db="EMBL/GenBank/DDBJ databases">
        <title>Marimonas sp.nov., isolated from tidal-flat sediment.</title>
        <authorList>
            <person name="Jayan J.N."/>
            <person name="Lee S.S."/>
        </authorList>
    </citation>
    <scope>NUCLEOTIDE SEQUENCE [LARGE SCALE GENOMIC DNA]</scope>
    <source>
        <strain evidence="2 3">MJW-29</strain>
    </source>
</reference>
<comment type="caution">
    <text evidence="2">The sequence shown here is derived from an EMBL/GenBank/DDBJ whole genome shotgun (WGS) entry which is preliminary data.</text>
</comment>
<organism evidence="2 3">
    <name type="scientific">Sulfitobacter sediminis</name>
    <dbReference type="NCBI Taxonomy" id="3234186"/>
    <lineage>
        <taxon>Bacteria</taxon>
        <taxon>Pseudomonadati</taxon>
        <taxon>Pseudomonadota</taxon>
        <taxon>Alphaproteobacteria</taxon>
        <taxon>Rhodobacterales</taxon>
        <taxon>Roseobacteraceae</taxon>
        <taxon>Sulfitobacter</taxon>
    </lineage>
</organism>
<dbReference type="PROSITE" id="PS50125">
    <property type="entry name" value="GUANYLATE_CYCLASE_2"/>
    <property type="match status" value="1"/>
</dbReference>
<evidence type="ECO:0000259" key="1">
    <source>
        <dbReference type="PROSITE" id="PS50125"/>
    </source>
</evidence>
<feature type="domain" description="Guanylate cyclase" evidence="1">
    <location>
        <begin position="160"/>
        <end position="271"/>
    </location>
</feature>
<dbReference type="Proteomes" id="UP001556098">
    <property type="component" value="Unassembled WGS sequence"/>
</dbReference>
<dbReference type="PANTHER" id="PTHR43081:SF19">
    <property type="entry name" value="PH-SENSITIVE ADENYLATE CYCLASE RV1264"/>
    <property type="match status" value="1"/>
</dbReference>
<dbReference type="EMBL" id="JBFNXX010000004">
    <property type="protein sequence ID" value="MEW9919455.1"/>
    <property type="molecule type" value="Genomic_DNA"/>
</dbReference>
<name>A0ABV3RKF0_9RHOB</name>
<dbReference type="SUPFAM" id="SSF55073">
    <property type="entry name" value="Nucleotide cyclase"/>
    <property type="match status" value="1"/>
</dbReference>
<keyword evidence="3" id="KW-1185">Reference proteome</keyword>
<dbReference type="Gene3D" id="3.10.450.50">
    <property type="match status" value="1"/>
</dbReference>